<dbReference type="Pfam" id="PF00753">
    <property type="entry name" value="Lactamase_B"/>
    <property type="match status" value="1"/>
</dbReference>
<dbReference type="PANTHER" id="PTHR30619:SF1">
    <property type="entry name" value="RECOMBINATION PROTEIN 2"/>
    <property type="match status" value="1"/>
</dbReference>
<organism evidence="3 4">
    <name type="scientific">Paludibaculum fermentans</name>
    <dbReference type="NCBI Taxonomy" id="1473598"/>
    <lineage>
        <taxon>Bacteria</taxon>
        <taxon>Pseudomonadati</taxon>
        <taxon>Acidobacteriota</taxon>
        <taxon>Terriglobia</taxon>
        <taxon>Bryobacterales</taxon>
        <taxon>Bryobacteraceae</taxon>
        <taxon>Paludibaculum</taxon>
    </lineage>
</organism>
<accession>A0A7S7NU44</accession>
<dbReference type="AlphaFoldDB" id="A0A7S7NU44"/>
<name>A0A7S7NU44_PALFE</name>
<dbReference type="RefSeq" id="WP_194451529.1">
    <property type="nucleotide sequence ID" value="NZ_CP063849.1"/>
</dbReference>
<dbReference type="InterPro" id="IPR036866">
    <property type="entry name" value="RibonucZ/Hydroxyglut_hydro"/>
</dbReference>
<dbReference type="KEGG" id="pfer:IRI77_07900"/>
<keyword evidence="4" id="KW-1185">Reference proteome</keyword>
<protein>
    <submittedName>
        <fullName evidence="3">MBL fold metallo-hydrolase</fullName>
    </submittedName>
</protein>
<feature type="signal peptide" evidence="1">
    <location>
        <begin position="1"/>
        <end position="21"/>
    </location>
</feature>
<proteinExistence type="predicted"/>
<dbReference type="InterPro" id="IPR001279">
    <property type="entry name" value="Metallo-B-lactamas"/>
</dbReference>
<dbReference type="GO" id="GO:0016787">
    <property type="term" value="F:hydrolase activity"/>
    <property type="evidence" value="ECO:0007669"/>
    <property type="project" value="UniProtKB-KW"/>
</dbReference>
<feature type="chain" id="PRO_5032342946" evidence="1">
    <location>
        <begin position="22"/>
        <end position="416"/>
    </location>
</feature>
<dbReference type="EMBL" id="CP063849">
    <property type="protein sequence ID" value="QOY89866.1"/>
    <property type="molecule type" value="Genomic_DNA"/>
</dbReference>
<dbReference type="SUPFAM" id="SSF56281">
    <property type="entry name" value="Metallo-hydrolase/oxidoreductase"/>
    <property type="match status" value="1"/>
</dbReference>
<feature type="domain" description="Metallo-beta-lactamase" evidence="2">
    <location>
        <begin position="51"/>
        <end position="126"/>
    </location>
</feature>
<keyword evidence="1" id="KW-0732">Signal</keyword>
<keyword evidence="3" id="KW-0378">Hydrolase</keyword>
<dbReference type="PANTHER" id="PTHR30619">
    <property type="entry name" value="DNA INTERNALIZATION/COMPETENCE PROTEIN COMEC/REC2"/>
    <property type="match status" value="1"/>
</dbReference>
<dbReference type="InterPro" id="IPR052159">
    <property type="entry name" value="Competence_DNA_uptake"/>
</dbReference>
<dbReference type="Gene3D" id="3.60.15.10">
    <property type="entry name" value="Ribonuclease Z/Hydroxyacylglutathione hydrolase-like"/>
    <property type="match status" value="1"/>
</dbReference>
<gene>
    <name evidence="3" type="ORF">IRI77_07900</name>
</gene>
<reference evidence="3 4" key="1">
    <citation type="submission" date="2020-10" db="EMBL/GenBank/DDBJ databases">
        <title>Complete genome sequence of Paludibaculum fermentans P105T, a facultatively anaerobic acidobacterium capable of dissimilatory Fe(III) reduction.</title>
        <authorList>
            <person name="Dedysh S.N."/>
            <person name="Beletsky A.V."/>
            <person name="Kulichevskaya I.S."/>
            <person name="Mardanov A.V."/>
            <person name="Ravin N.V."/>
        </authorList>
    </citation>
    <scope>NUCLEOTIDE SEQUENCE [LARGE SCALE GENOMIC DNA]</scope>
    <source>
        <strain evidence="3 4">P105</strain>
    </source>
</reference>
<evidence type="ECO:0000256" key="1">
    <source>
        <dbReference type="SAM" id="SignalP"/>
    </source>
</evidence>
<evidence type="ECO:0000313" key="3">
    <source>
        <dbReference type="EMBL" id="QOY89866.1"/>
    </source>
</evidence>
<evidence type="ECO:0000313" key="4">
    <source>
        <dbReference type="Proteomes" id="UP000593892"/>
    </source>
</evidence>
<sequence>MTRKDFLKSLFAAPLLAGAWAKNSLLGQTVGTVCPPWQPGGLDIHHIATGRGNSTLFICPDGTSMMVDAGATSGGLKYTIAPKPDDSRRPGEWLGRYAKRHLQAAGRNEIDYFVLTHLHGDHMGDVVAESPTARLGGYKLTGISDVAEIVPIRRILDRGYPDYSYPVKQEGAAALNYIEFVKAQQKNGAVAEKFRAGSRQQIRLLRKPADFGDFSVRNLAVNGEVWTGVGESTRHHFPALETLARADYPSENMCCLALRLSYGPFDYYTGGDLPSGINDGSAAWKDIESPVARAAGPVEVAILNHHGYTDTTGAEYVRSLRPRAFILMAWDSAHPAISSLQRMYSTTLYPGPRDVYATALKAENKIANKGLANLKSDDGHILVRVSPGGKEFRVLILDNASESDRVKAEFGPFACG</sequence>
<evidence type="ECO:0000259" key="2">
    <source>
        <dbReference type="Pfam" id="PF00753"/>
    </source>
</evidence>
<dbReference type="Proteomes" id="UP000593892">
    <property type="component" value="Chromosome"/>
</dbReference>